<proteinExistence type="predicted"/>
<feature type="domain" description="Helicase ATP-binding" evidence="5">
    <location>
        <begin position="244"/>
        <end position="413"/>
    </location>
</feature>
<dbReference type="CDD" id="cd17926">
    <property type="entry name" value="DEXHc_RE"/>
    <property type="match status" value="1"/>
</dbReference>
<dbReference type="SMART" id="SM00487">
    <property type="entry name" value="DEXDc"/>
    <property type="match status" value="1"/>
</dbReference>
<dbReference type="Proteomes" id="UP001380601">
    <property type="component" value="Unassembled WGS sequence"/>
</dbReference>
<dbReference type="Pfam" id="PF00271">
    <property type="entry name" value="Helicase_C"/>
    <property type="match status" value="1"/>
</dbReference>
<evidence type="ECO:0000256" key="3">
    <source>
        <dbReference type="ARBA" id="ARBA00022806"/>
    </source>
</evidence>
<dbReference type="PANTHER" id="PTHR11274:SF0">
    <property type="entry name" value="GENERAL TRANSCRIPTION AND DNA REPAIR FACTOR IIH HELICASE SUBUNIT XPB"/>
    <property type="match status" value="1"/>
</dbReference>
<accession>A0ABU9EV96</accession>
<dbReference type="InterPro" id="IPR014001">
    <property type="entry name" value="Helicase_ATP-bd"/>
</dbReference>
<comment type="caution">
    <text evidence="7">The sequence shown here is derived from an EMBL/GenBank/DDBJ whole genome shotgun (WGS) entry which is preliminary data.</text>
</comment>
<name>A0ABU9EV96_9STAP</name>
<dbReference type="InterPro" id="IPR027417">
    <property type="entry name" value="P-loop_NTPase"/>
</dbReference>
<dbReference type="SMART" id="SM00490">
    <property type="entry name" value="HELICc"/>
    <property type="match status" value="1"/>
</dbReference>
<dbReference type="SUPFAM" id="SSF56024">
    <property type="entry name" value="Phospholipase D/nuclease"/>
    <property type="match status" value="1"/>
</dbReference>
<reference evidence="7 8" key="1">
    <citation type="submission" date="2024-04" db="EMBL/GenBank/DDBJ databases">
        <title>Staphylococcus debuckii a clinical isolate.</title>
        <authorList>
            <person name="Magnan C."/>
            <person name="Plumet L."/>
            <person name="Morsli M."/>
            <person name="Molle V."/>
            <person name="Lavigne J.-P."/>
        </authorList>
    </citation>
    <scope>NUCLEOTIDE SEQUENCE [LARGE SCALE GENOMIC DNA]</scope>
    <source>
        <strain evidence="7 8">NSD001</strain>
    </source>
</reference>
<keyword evidence="4" id="KW-0067">ATP-binding</keyword>
<evidence type="ECO:0000259" key="5">
    <source>
        <dbReference type="PROSITE" id="PS51192"/>
    </source>
</evidence>
<evidence type="ECO:0000313" key="8">
    <source>
        <dbReference type="Proteomes" id="UP001380601"/>
    </source>
</evidence>
<evidence type="ECO:0000256" key="1">
    <source>
        <dbReference type="ARBA" id="ARBA00022741"/>
    </source>
</evidence>
<dbReference type="InterPro" id="IPR001650">
    <property type="entry name" value="Helicase_C-like"/>
</dbReference>
<dbReference type="EMBL" id="JBBWSC010000001">
    <property type="protein sequence ID" value="MEL0537409.1"/>
    <property type="molecule type" value="Genomic_DNA"/>
</dbReference>
<keyword evidence="8" id="KW-1185">Reference proteome</keyword>
<dbReference type="RefSeq" id="WP_341611080.1">
    <property type="nucleotide sequence ID" value="NZ_JBBWSC010000001.1"/>
</dbReference>
<sequence length="678" mass="78993">MLRDLDLKLQYRSSHDNIYENFYKKCLNNSINYDRAAGYFTSESLKVIAEGLDTFLLNEGKIRIVANPNLKNEDIEAIEKGYIAKEQLIENRLLEEVEVCYRTIEDDTLNVLSWLIYKNQLDIKIAFTKNNSIYHEKFGIFTDEEGGSVAFSGSANETFSGLGMNFEKVDVFFGERDKHRIENARRDFEYLWEDNTNGLNVIDLPKSIKKKLLDYRSKTPPYILQKKKNEKKIEPRDYQKSAIDHWNEAGNNGILEMATGTGKTITSLLAAQEYQIKYKRGVVLIIVPFQHLVDQWEKDINFILHQKNLKCMGNSKSWINKANRIVQDFNLGIIDNYVIITTYSAASSLHFKKIFNKLKGPSLLIADECHYITYKGFNDFPFNSFTATLGLSATPDRWWDEEGTRYMKSKIGEVVYEYTLEQAIENGKLTRYNYEPHIVEFNEIEMREYNKLSKRIINLLNKEDKEDEEQLTKLYNQRANLINKAQNKFWQFIEDFKKENLNELKHTLVYCAKGEIDRVVKEISKLGVKVSRFNSEVNNRDRSEILKQFENGTIQVLVAIKCLDEGVDVPATKTAYFLASTSNPREFVQRRGRILRTYKGKSCAQIHDYIVLPLGLSFDDFFKIASKEFPRFSEFSSSADNSATCKRGVIEILDEYNLTNLMYKKPWDVYKEMKELYS</sequence>
<evidence type="ECO:0000313" key="7">
    <source>
        <dbReference type="EMBL" id="MEL0537409.1"/>
    </source>
</evidence>
<feature type="domain" description="Helicase C-terminal" evidence="6">
    <location>
        <begin position="488"/>
        <end position="643"/>
    </location>
</feature>
<dbReference type="PROSITE" id="PS51192">
    <property type="entry name" value="HELICASE_ATP_BIND_1"/>
    <property type="match status" value="1"/>
</dbReference>
<dbReference type="Gene3D" id="3.40.50.300">
    <property type="entry name" value="P-loop containing nucleotide triphosphate hydrolases"/>
    <property type="match status" value="2"/>
</dbReference>
<dbReference type="PROSITE" id="PS51194">
    <property type="entry name" value="HELICASE_CTER"/>
    <property type="match status" value="1"/>
</dbReference>
<dbReference type="Gene3D" id="3.30.870.10">
    <property type="entry name" value="Endonuclease Chain A"/>
    <property type="match status" value="1"/>
</dbReference>
<evidence type="ECO:0000256" key="4">
    <source>
        <dbReference type="ARBA" id="ARBA00022840"/>
    </source>
</evidence>
<dbReference type="InterPro" id="IPR050615">
    <property type="entry name" value="ATP-dep_DNA_Helicase"/>
</dbReference>
<dbReference type="Pfam" id="PF04851">
    <property type="entry name" value="ResIII"/>
    <property type="match status" value="1"/>
</dbReference>
<keyword evidence="3 7" id="KW-0347">Helicase</keyword>
<dbReference type="PANTHER" id="PTHR11274">
    <property type="entry name" value="RAD25/XP-B DNA REPAIR HELICASE"/>
    <property type="match status" value="1"/>
</dbReference>
<keyword evidence="2" id="KW-0378">Hydrolase</keyword>
<dbReference type="GO" id="GO:0004386">
    <property type="term" value="F:helicase activity"/>
    <property type="evidence" value="ECO:0007669"/>
    <property type="project" value="UniProtKB-KW"/>
</dbReference>
<dbReference type="InterPro" id="IPR006935">
    <property type="entry name" value="Helicase/UvrB_N"/>
</dbReference>
<keyword evidence="1" id="KW-0547">Nucleotide-binding</keyword>
<protein>
    <submittedName>
        <fullName evidence="7">DEAD/DEAH box helicase family protein</fullName>
    </submittedName>
</protein>
<dbReference type="CDD" id="cd09179">
    <property type="entry name" value="PLDc_N_DEXD_a"/>
    <property type="match status" value="1"/>
</dbReference>
<gene>
    <name evidence="7" type="ORF">AADA34_01545</name>
</gene>
<evidence type="ECO:0000259" key="6">
    <source>
        <dbReference type="PROSITE" id="PS51194"/>
    </source>
</evidence>
<dbReference type="SUPFAM" id="SSF52540">
    <property type="entry name" value="P-loop containing nucleoside triphosphate hydrolases"/>
    <property type="match status" value="1"/>
</dbReference>
<evidence type="ECO:0000256" key="2">
    <source>
        <dbReference type="ARBA" id="ARBA00022801"/>
    </source>
</evidence>
<organism evidence="7 8">
    <name type="scientific">Staphylococcus debuckii</name>
    <dbReference type="NCBI Taxonomy" id="2044912"/>
    <lineage>
        <taxon>Bacteria</taxon>
        <taxon>Bacillati</taxon>
        <taxon>Bacillota</taxon>
        <taxon>Bacilli</taxon>
        <taxon>Bacillales</taxon>
        <taxon>Staphylococcaceae</taxon>
        <taxon>Staphylococcus</taxon>
    </lineage>
</organism>